<accession>A0A1X6YF41</accession>
<name>A0A1X6YF41_9RHOB</name>
<dbReference type="SUPFAM" id="SSF52200">
    <property type="entry name" value="Toll/Interleukin receptor TIR domain"/>
    <property type="match status" value="1"/>
</dbReference>
<dbReference type="Gene3D" id="3.40.50.10140">
    <property type="entry name" value="Toll/interleukin-1 receptor homology (TIR) domain"/>
    <property type="match status" value="1"/>
</dbReference>
<protein>
    <recommendedName>
        <fullName evidence="1">TIR domain-containing protein</fullName>
    </recommendedName>
</protein>
<evidence type="ECO:0000313" key="3">
    <source>
        <dbReference type="Proteomes" id="UP000193207"/>
    </source>
</evidence>
<dbReference type="AlphaFoldDB" id="A0A1X6YF41"/>
<reference evidence="2 3" key="1">
    <citation type="submission" date="2017-03" db="EMBL/GenBank/DDBJ databases">
        <authorList>
            <person name="Afonso C.L."/>
            <person name="Miller P.J."/>
            <person name="Scott M.A."/>
            <person name="Spackman E."/>
            <person name="Goraichik I."/>
            <person name="Dimitrov K.M."/>
            <person name="Suarez D.L."/>
            <person name="Swayne D.E."/>
        </authorList>
    </citation>
    <scope>NUCLEOTIDE SEQUENCE [LARGE SCALE GENOMIC DNA]</scope>
    <source>
        <strain evidence="2 3">CECT 8110</strain>
    </source>
</reference>
<dbReference type="InterPro" id="IPR035897">
    <property type="entry name" value="Toll_tir_struct_dom_sf"/>
</dbReference>
<organism evidence="2 3">
    <name type="scientific">Roseovarius halotolerans</name>
    <dbReference type="NCBI Taxonomy" id="505353"/>
    <lineage>
        <taxon>Bacteria</taxon>
        <taxon>Pseudomonadati</taxon>
        <taxon>Pseudomonadota</taxon>
        <taxon>Alphaproteobacteria</taxon>
        <taxon>Rhodobacterales</taxon>
        <taxon>Roseobacteraceae</taxon>
        <taxon>Roseovarius</taxon>
    </lineage>
</organism>
<evidence type="ECO:0000259" key="1">
    <source>
        <dbReference type="Pfam" id="PF13676"/>
    </source>
</evidence>
<proteinExistence type="predicted"/>
<evidence type="ECO:0000313" key="2">
    <source>
        <dbReference type="EMBL" id="SLN19581.1"/>
    </source>
</evidence>
<sequence>MGAIRVLENHGATVYIDKKDPELPPYTSEQTALTLKRRIEQTRKFVLLATENSKESKWVPWELGIADGKKGLSRIALFPAVNERYDNSWTTWEYMGLYHRIVWGDLEGYEKRLWMVLDETRNTAIPLSRWLNG</sequence>
<dbReference type="Pfam" id="PF13676">
    <property type="entry name" value="TIR_2"/>
    <property type="match status" value="1"/>
</dbReference>
<dbReference type="Proteomes" id="UP000193207">
    <property type="component" value="Unassembled WGS sequence"/>
</dbReference>
<dbReference type="GO" id="GO:0007165">
    <property type="term" value="P:signal transduction"/>
    <property type="evidence" value="ECO:0007669"/>
    <property type="project" value="InterPro"/>
</dbReference>
<gene>
    <name evidence="2" type="ORF">ROH8110_00647</name>
</gene>
<dbReference type="EMBL" id="FWFU01000001">
    <property type="protein sequence ID" value="SLN19581.1"/>
    <property type="molecule type" value="Genomic_DNA"/>
</dbReference>
<keyword evidence="3" id="KW-1185">Reference proteome</keyword>
<feature type="domain" description="TIR" evidence="1">
    <location>
        <begin position="6"/>
        <end position="107"/>
    </location>
</feature>
<dbReference type="InterPro" id="IPR000157">
    <property type="entry name" value="TIR_dom"/>
</dbReference>